<dbReference type="AlphaFoldDB" id="A0A1G4I871"/>
<evidence type="ECO:0000313" key="2">
    <source>
        <dbReference type="EMBL" id="SCU68300.1"/>
    </source>
</evidence>
<gene>
    <name evidence="2" type="ORF">TEOVI_000643900</name>
</gene>
<feature type="compositionally biased region" description="Acidic residues" evidence="1">
    <location>
        <begin position="95"/>
        <end position="121"/>
    </location>
</feature>
<organism evidence="2 3">
    <name type="scientific">Trypanosoma equiperdum</name>
    <dbReference type="NCBI Taxonomy" id="5694"/>
    <lineage>
        <taxon>Eukaryota</taxon>
        <taxon>Discoba</taxon>
        <taxon>Euglenozoa</taxon>
        <taxon>Kinetoplastea</taxon>
        <taxon>Metakinetoplastina</taxon>
        <taxon>Trypanosomatida</taxon>
        <taxon>Trypanosomatidae</taxon>
        <taxon>Trypanosoma</taxon>
    </lineage>
</organism>
<keyword evidence="3" id="KW-1185">Reference proteome</keyword>
<evidence type="ECO:0000313" key="3">
    <source>
        <dbReference type="Proteomes" id="UP000195570"/>
    </source>
</evidence>
<reference evidence="2" key="1">
    <citation type="submission" date="2016-09" db="EMBL/GenBank/DDBJ databases">
        <authorList>
            <person name="Hebert L."/>
            <person name="Moumen B."/>
        </authorList>
    </citation>
    <scope>NUCLEOTIDE SEQUENCE [LARGE SCALE GENOMIC DNA]</scope>
    <source>
        <strain evidence="2">OVI</strain>
    </source>
</reference>
<dbReference type="RefSeq" id="XP_067079479.1">
    <property type="nucleotide sequence ID" value="XM_067223378.1"/>
</dbReference>
<feature type="region of interest" description="Disordered" evidence="1">
    <location>
        <begin position="90"/>
        <end position="121"/>
    </location>
</feature>
<name>A0A1G4I871_TRYEQ</name>
<sequence>MTCNVTPEQELQVLQMILKLCAAGAEESGEKFRLKVRKALQESANDEAAIEAVASLLRHYGKVLKKLDGSYEKERELKRLRSERGALRASRFVDDQAESGDEDEDEDVSGDEEVEDVEVET</sequence>
<evidence type="ECO:0000256" key="1">
    <source>
        <dbReference type="SAM" id="MobiDB-lite"/>
    </source>
</evidence>
<dbReference type="VEuPathDB" id="TriTrypDB:TEOVI_000643900"/>
<dbReference type="GeneID" id="92380373"/>
<proteinExistence type="predicted"/>
<protein>
    <submittedName>
        <fullName evidence="2">Uncharacterized protein</fullName>
    </submittedName>
</protein>
<dbReference type="Proteomes" id="UP000195570">
    <property type="component" value="Unassembled WGS sequence"/>
</dbReference>
<dbReference type="EMBL" id="CZPT02000952">
    <property type="protein sequence ID" value="SCU68300.1"/>
    <property type="molecule type" value="Genomic_DNA"/>
</dbReference>
<comment type="caution">
    <text evidence="2">The sequence shown here is derived from an EMBL/GenBank/DDBJ whole genome shotgun (WGS) entry which is preliminary data.</text>
</comment>
<accession>A0A1G4I871</accession>